<dbReference type="Gene3D" id="3.10.490.10">
    <property type="entry name" value="Gamma-glutamyl cyclotransferase-like"/>
    <property type="match status" value="1"/>
</dbReference>
<evidence type="ECO:0000313" key="4">
    <source>
        <dbReference type="EMBL" id="THD27650.1"/>
    </source>
</evidence>
<dbReference type="CDD" id="cd06661">
    <property type="entry name" value="GGCT_like"/>
    <property type="match status" value="1"/>
</dbReference>
<dbReference type="PANTHER" id="PTHR12192:SF26">
    <property type="entry name" value="GLUTATHIONE-SPECIFIC GAMMA-GLUTAMYLCYCLOTRANSFERASE 1"/>
    <property type="match status" value="1"/>
</dbReference>
<comment type="catalytic activity">
    <reaction evidence="3">
        <text>glutathione = L-cysteinylglycine + 5-oxo-L-proline</text>
        <dbReference type="Rhea" id="RHEA:47724"/>
        <dbReference type="ChEBI" id="CHEBI:57925"/>
        <dbReference type="ChEBI" id="CHEBI:58402"/>
        <dbReference type="ChEBI" id="CHEBI:61694"/>
        <dbReference type="EC" id="4.3.2.7"/>
    </reaction>
</comment>
<keyword evidence="5" id="KW-1185">Reference proteome</keyword>
<evidence type="ECO:0000256" key="1">
    <source>
        <dbReference type="ARBA" id="ARBA00009662"/>
    </source>
</evidence>
<dbReference type="GO" id="GO:0016740">
    <property type="term" value="F:transferase activity"/>
    <property type="evidence" value="ECO:0007669"/>
    <property type="project" value="UniProtKB-KW"/>
</dbReference>
<evidence type="ECO:0000256" key="3">
    <source>
        <dbReference type="ARBA" id="ARBA00048073"/>
    </source>
</evidence>
<dbReference type="Pfam" id="PF04752">
    <property type="entry name" value="ChaC"/>
    <property type="match status" value="1"/>
</dbReference>
<dbReference type="GO" id="GO:0005737">
    <property type="term" value="C:cytoplasm"/>
    <property type="evidence" value="ECO:0007669"/>
    <property type="project" value="TreeGrafter"/>
</dbReference>
<keyword evidence="2" id="KW-0456">Lyase</keyword>
<evidence type="ECO:0000256" key="2">
    <source>
        <dbReference type="ARBA" id="ARBA00023239"/>
    </source>
</evidence>
<name>A0A4E0S3L4_FASHE</name>
<dbReference type="GO" id="GO:0061928">
    <property type="term" value="F:glutathione specific gamma-glutamylcyclotransferase activity"/>
    <property type="evidence" value="ECO:0007669"/>
    <property type="project" value="UniProtKB-EC"/>
</dbReference>
<sequence length="260" mass="30053">MGYRAEPSAAVLMQSHSKTFSDFIEIDDFRQRFIENEVNPFWVFSYGSLIWYISFRASKRLIGFVQGVRRNFSHASFRFGVPDWVMSLLINLSCQPGRVATLVPQSEGRTWGVAYKIVGREEKQCAFESLERREIDQGYTIRMIDFTDAFTNNTFQVAVYVTSPAAQVWLREVPMDIQAYQVYKSNNSVWPNKVYVCKIADFLRNEVLSNFPEADDVHTDPAMILETYIREYEMGVRSLSNVNAKDVRPIIVSGEDQFKI</sequence>
<dbReference type="InterPro" id="IPR006840">
    <property type="entry name" value="ChaC"/>
</dbReference>
<organism evidence="4 5">
    <name type="scientific">Fasciola hepatica</name>
    <name type="common">Liver fluke</name>
    <dbReference type="NCBI Taxonomy" id="6192"/>
    <lineage>
        <taxon>Eukaryota</taxon>
        <taxon>Metazoa</taxon>
        <taxon>Spiralia</taxon>
        <taxon>Lophotrochozoa</taxon>
        <taxon>Platyhelminthes</taxon>
        <taxon>Trematoda</taxon>
        <taxon>Digenea</taxon>
        <taxon>Plagiorchiida</taxon>
        <taxon>Echinostomata</taxon>
        <taxon>Echinostomatoidea</taxon>
        <taxon>Fasciolidae</taxon>
        <taxon>Fasciola</taxon>
    </lineage>
</organism>
<dbReference type="GO" id="GO:0006751">
    <property type="term" value="P:glutathione catabolic process"/>
    <property type="evidence" value="ECO:0007669"/>
    <property type="project" value="InterPro"/>
</dbReference>
<dbReference type="AlphaFoldDB" id="A0A4E0S3L4"/>
<reference evidence="4" key="1">
    <citation type="submission" date="2019-03" db="EMBL/GenBank/DDBJ databases">
        <title>Improved annotation for the trematode Fasciola hepatica.</title>
        <authorList>
            <person name="Choi Y.-J."/>
            <person name="Martin J."/>
            <person name="Mitreva M."/>
        </authorList>
    </citation>
    <scope>NUCLEOTIDE SEQUENCE [LARGE SCALE GENOMIC DNA]</scope>
</reference>
<dbReference type="InterPro" id="IPR013024">
    <property type="entry name" value="GGCT-like"/>
</dbReference>
<dbReference type="Proteomes" id="UP000230066">
    <property type="component" value="Unassembled WGS sequence"/>
</dbReference>
<dbReference type="PANTHER" id="PTHR12192">
    <property type="entry name" value="CATION TRANSPORT PROTEIN CHAC-RELATED"/>
    <property type="match status" value="1"/>
</dbReference>
<protein>
    <submittedName>
        <fullName evidence="4">Gamma-glutamylcyclotransferase</fullName>
    </submittedName>
</protein>
<accession>A0A4E0S3L4</accession>
<comment type="caution">
    <text evidence="4">The sequence shown here is derived from an EMBL/GenBank/DDBJ whole genome shotgun (WGS) entry which is preliminary data.</text>
</comment>
<proteinExistence type="inferred from homology"/>
<comment type="similarity">
    <text evidence="1">Belongs to the gamma-glutamylcyclotransferase family. ChaC subfamily.</text>
</comment>
<evidence type="ECO:0000313" key="5">
    <source>
        <dbReference type="Proteomes" id="UP000230066"/>
    </source>
</evidence>
<gene>
    <name evidence="4" type="ORF">D915_001561</name>
</gene>
<dbReference type="EMBL" id="JXXN02000360">
    <property type="protein sequence ID" value="THD27650.1"/>
    <property type="molecule type" value="Genomic_DNA"/>
</dbReference>